<proteinExistence type="predicted"/>
<dbReference type="Pfam" id="PF03454">
    <property type="entry name" value="MoeA_C"/>
    <property type="match status" value="1"/>
</dbReference>
<dbReference type="AlphaFoldDB" id="A0A3R9UDF1"/>
<dbReference type="EMBL" id="RFDI01000337">
    <property type="protein sequence ID" value="RSR59708.1"/>
    <property type="molecule type" value="Genomic_DNA"/>
</dbReference>
<evidence type="ECO:0000259" key="1">
    <source>
        <dbReference type="Pfam" id="PF03454"/>
    </source>
</evidence>
<evidence type="ECO:0000313" key="3">
    <source>
        <dbReference type="Proteomes" id="UP000280073"/>
    </source>
</evidence>
<dbReference type="InterPro" id="IPR036688">
    <property type="entry name" value="MoeA_C_domain_IV_sf"/>
</dbReference>
<comment type="caution">
    <text evidence="2">The sequence shown here is derived from an EMBL/GenBank/DDBJ whole genome shotgun (WGS) entry which is preliminary data.</text>
</comment>
<dbReference type="SUPFAM" id="SSF63867">
    <property type="entry name" value="MoeA C-terminal domain-like"/>
    <property type="match status" value="1"/>
</dbReference>
<name>A0A3R9UDF1_ACIBA</name>
<dbReference type="Proteomes" id="UP000280073">
    <property type="component" value="Unassembled WGS sequence"/>
</dbReference>
<feature type="non-terminal residue" evidence="2">
    <location>
        <position position="1"/>
    </location>
</feature>
<protein>
    <recommendedName>
        <fullName evidence="1">MoeA C-terminal domain-containing protein</fullName>
    </recommendedName>
</protein>
<dbReference type="InterPro" id="IPR005111">
    <property type="entry name" value="MoeA_C_domain_IV"/>
</dbReference>
<feature type="domain" description="MoeA C-terminal" evidence="1">
    <location>
        <begin position="2"/>
        <end position="28"/>
    </location>
</feature>
<sequence length="36" mass="3856">QSHMLSNLMQANSLVRIPANTKLASGTVLKGIFISN</sequence>
<organism evidence="2 3">
    <name type="scientific">Acinetobacter baumannii</name>
    <dbReference type="NCBI Taxonomy" id="470"/>
    <lineage>
        <taxon>Bacteria</taxon>
        <taxon>Pseudomonadati</taxon>
        <taxon>Pseudomonadota</taxon>
        <taxon>Gammaproteobacteria</taxon>
        <taxon>Moraxellales</taxon>
        <taxon>Moraxellaceae</taxon>
        <taxon>Acinetobacter</taxon>
        <taxon>Acinetobacter calcoaceticus/baumannii complex</taxon>
    </lineage>
</organism>
<evidence type="ECO:0000313" key="2">
    <source>
        <dbReference type="EMBL" id="RSR59708.1"/>
    </source>
</evidence>
<gene>
    <name evidence="2" type="ORF">EA686_07980</name>
</gene>
<dbReference type="GO" id="GO:0032324">
    <property type="term" value="P:molybdopterin cofactor biosynthetic process"/>
    <property type="evidence" value="ECO:0007669"/>
    <property type="project" value="InterPro"/>
</dbReference>
<reference evidence="2 3" key="1">
    <citation type="submission" date="2018-10" db="EMBL/GenBank/DDBJ databases">
        <title>GWAS and RNA-Seq identify cryptic mechanisms of antimicrobial resistance in Acinetobacter baumannii.</title>
        <authorList>
            <person name="Sahl J.W."/>
        </authorList>
    </citation>
    <scope>NUCLEOTIDE SEQUENCE [LARGE SCALE GENOMIC DNA]</scope>
    <source>
        <strain evidence="2 3">TG28175</strain>
    </source>
</reference>
<accession>A0A3R9UDF1</accession>